<proteinExistence type="predicted"/>
<evidence type="ECO:0000259" key="2">
    <source>
        <dbReference type="Pfam" id="PF22725"/>
    </source>
</evidence>
<dbReference type="SUPFAM" id="SSF55347">
    <property type="entry name" value="Glyceraldehyde-3-phosphate dehydrogenase-like, C-terminal domain"/>
    <property type="match status" value="1"/>
</dbReference>
<dbReference type="GO" id="GO:0000166">
    <property type="term" value="F:nucleotide binding"/>
    <property type="evidence" value="ECO:0007669"/>
    <property type="project" value="InterPro"/>
</dbReference>
<dbReference type="AlphaFoldDB" id="A0A1F6T866"/>
<dbReference type="Gene3D" id="3.40.50.720">
    <property type="entry name" value="NAD(P)-binding Rossmann-like Domain"/>
    <property type="match status" value="1"/>
</dbReference>
<dbReference type="SUPFAM" id="SSF51735">
    <property type="entry name" value="NAD(P)-binding Rossmann-fold domains"/>
    <property type="match status" value="1"/>
</dbReference>
<gene>
    <name evidence="3" type="ORF">A2140_05840</name>
</gene>
<organism evidence="3 4">
    <name type="scientific">Candidatus Muproteobacteria bacterium RBG_16_62_13</name>
    <dbReference type="NCBI Taxonomy" id="1817756"/>
    <lineage>
        <taxon>Bacteria</taxon>
        <taxon>Pseudomonadati</taxon>
        <taxon>Pseudomonadota</taxon>
        <taxon>Candidatus Muproteobacteria</taxon>
    </lineage>
</organism>
<protein>
    <submittedName>
        <fullName evidence="3">Oxidoreductase</fullName>
    </submittedName>
</protein>
<dbReference type="PANTHER" id="PTHR43377:SF1">
    <property type="entry name" value="BILIVERDIN REDUCTASE A"/>
    <property type="match status" value="1"/>
</dbReference>
<dbReference type="InterPro" id="IPR000683">
    <property type="entry name" value="Gfo/Idh/MocA-like_OxRdtase_N"/>
</dbReference>
<evidence type="ECO:0000259" key="1">
    <source>
        <dbReference type="Pfam" id="PF01408"/>
    </source>
</evidence>
<dbReference type="STRING" id="1817756.A2140_05840"/>
<dbReference type="InterPro" id="IPR055170">
    <property type="entry name" value="GFO_IDH_MocA-like_dom"/>
</dbReference>
<accession>A0A1F6T866</accession>
<dbReference type="Proteomes" id="UP000178379">
    <property type="component" value="Unassembled WGS sequence"/>
</dbReference>
<comment type="caution">
    <text evidence="3">The sequence shown here is derived from an EMBL/GenBank/DDBJ whole genome shotgun (WGS) entry which is preliminary data.</text>
</comment>
<evidence type="ECO:0000313" key="4">
    <source>
        <dbReference type="Proteomes" id="UP000178379"/>
    </source>
</evidence>
<dbReference type="Pfam" id="PF01408">
    <property type="entry name" value="GFO_IDH_MocA"/>
    <property type="match status" value="1"/>
</dbReference>
<dbReference type="PANTHER" id="PTHR43377">
    <property type="entry name" value="BILIVERDIN REDUCTASE A"/>
    <property type="match status" value="1"/>
</dbReference>
<dbReference type="Pfam" id="PF22725">
    <property type="entry name" value="GFO_IDH_MocA_C3"/>
    <property type="match status" value="1"/>
</dbReference>
<dbReference type="InterPro" id="IPR051450">
    <property type="entry name" value="Gfo/Idh/MocA_Oxidoreductases"/>
</dbReference>
<evidence type="ECO:0000313" key="3">
    <source>
        <dbReference type="EMBL" id="OGI41249.1"/>
    </source>
</evidence>
<dbReference type="EMBL" id="MFSQ01000025">
    <property type="protein sequence ID" value="OGI41249.1"/>
    <property type="molecule type" value="Genomic_DNA"/>
</dbReference>
<feature type="domain" description="Gfo/Idh/MocA-like oxidoreductase N-terminal" evidence="1">
    <location>
        <begin position="12"/>
        <end position="128"/>
    </location>
</feature>
<sequence>MAKSSSPSAERLRVGVAGVGYLGRIHAKIYAHMPDVELVGVADLDEKAAREVAALHGCAAYRDATDLLGKVDAVSIVVPTVFHREVAAPFLANGVHMLMEKPLAPTVEEARIIVAQAEAAGAIFQVGHLERFNAGIMALSEHCRNPRFIEVHRLGPFVERATDVDVVTDLMIHDIDIVLSLVNAPIRSIAASGARVITDHVDIANARIEFENGAVANFTASRVSNKRLRRIRVFGDRHYYGLNYIDQTLEMTQAVPDPSGSKWPKLVTESVNITPRPPLDTELRFFVDSVRTGTPPLVTGRVALEALRVAHQVQENISRCQN</sequence>
<reference evidence="3 4" key="1">
    <citation type="journal article" date="2016" name="Nat. Commun.">
        <title>Thousands of microbial genomes shed light on interconnected biogeochemical processes in an aquifer system.</title>
        <authorList>
            <person name="Anantharaman K."/>
            <person name="Brown C.T."/>
            <person name="Hug L.A."/>
            <person name="Sharon I."/>
            <person name="Castelle C.J."/>
            <person name="Probst A.J."/>
            <person name="Thomas B.C."/>
            <person name="Singh A."/>
            <person name="Wilkins M.J."/>
            <person name="Karaoz U."/>
            <person name="Brodie E.L."/>
            <person name="Williams K.H."/>
            <person name="Hubbard S.S."/>
            <person name="Banfield J.F."/>
        </authorList>
    </citation>
    <scope>NUCLEOTIDE SEQUENCE [LARGE SCALE GENOMIC DNA]</scope>
</reference>
<dbReference type="InterPro" id="IPR036291">
    <property type="entry name" value="NAD(P)-bd_dom_sf"/>
</dbReference>
<name>A0A1F6T866_9PROT</name>
<feature type="domain" description="GFO/IDH/MocA-like oxidoreductase" evidence="2">
    <location>
        <begin position="153"/>
        <end position="237"/>
    </location>
</feature>
<dbReference type="Gene3D" id="3.30.360.10">
    <property type="entry name" value="Dihydrodipicolinate Reductase, domain 2"/>
    <property type="match status" value="1"/>
</dbReference>